<gene>
    <name evidence="2" type="ORF">BamMEX5DRAFT_2083</name>
</gene>
<reference evidence="2 3" key="1">
    <citation type="submission" date="2008-03" db="EMBL/GenBank/DDBJ databases">
        <title>Sequencing of the draft genome and assembly of Burkholderia ambifaria MEX-5.</title>
        <authorList>
            <consortium name="US DOE Joint Genome Institute (JGI-PGF)"/>
            <person name="Copeland A."/>
            <person name="Lucas S."/>
            <person name="Lapidus A."/>
            <person name="Glavina del Rio T."/>
            <person name="Dalin E."/>
            <person name="Tice H."/>
            <person name="Bruce D."/>
            <person name="Goodwin L."/>
            <person name="Pitluck S."/>
            <person name="Larimer F."/>
            <person name="Land M.L."/>
            <person name="Hauser L."/>
            <person name="Tiedje J."/>
            <person name="Richardson P."/>
        </authorList>
    </citation>
    <scope>NUCLEOTIDE SEQUENCE [LARGE SCALE GENOMIC DNA]</scope>
    <source>
        <strain evidence="2 3">MEX-5</strain>
    </source>
</reference>
<proteinExistence type="predicted"/>
<dbReference type="EMBL" id="ABLK01000049">
    <property type="protein sequence ID" value="EDT42146.1"/>
    <property type="molecule type" value="Genomic_DNA"/>
</dbReference>
<dbReference type="AlphaFoldDB" id="B1T2R7"/>
<accession>B1T2R7</accession>
<comment type="caution">
    <text evidence="2">The sequence shown here is derived from an EMBL/GenBank/DDBJ whole genome shotgun (WGS) entry which is preliminary data.</text>
</comment>
<feature type="region of interest" description="Disordered" evidence="1">
    <location>
        <begin position="102"/>
        <end position="137"/>
    </location>
</feature>
<dbReference type="Proteomes" id="UP000004814">
    <property type="component" value="Unassembled WGS sequence"/>
</dbReference>
<feature type="region of interest" description="Disordered" evidence="1">
    <location>
        <begin position="18"/>
        <end position="42"/>
    </location>
</feature>
<name>B1T2R7_9BURK</name>
<protein>
    <submittedName>
        <fullName evidence="2">Uncharacterized protein</fullName>
    </submittedName>
</protein>
<sequence>MRALDFHRLTRLFMSTTNSHRATHDDRATRAPVPPEHRAPSPAHFRDCVRRYRGTLPADVEQALLDAAQELEASEDAFAVVVDQKHALQRRLAQTESNLRAALAPHARRDLSPEQPRPSWTKRPPATDAPHPPRTRRYCLRPSAATRTNCFCEARFFVTLRHADTMPDARIDVFLVVRDGGCPFLLGFVREGLGIRLLFYCYIACGLKRELRDTRAVEVVEHAAGEETGVSGAVAAHFRIRSLANVTSSDGRRHRAVMGNGICVACAQNAVWHKRTYTVALAVALTLTSAVGDQSTWSTFAGARPLSYP</sequence>
<evidence type="ECO:0000256" key="1">
    <source>
        <dbReference type="SAM" id="MobiDB-lite"/>
    </source>
</evidence>
<evidence type="ECO:0000313" key="2">
    <source>
        <dbReference type="EMBL" id="EDT42146.1"/>
    </source>
</evidence>
<organism evidence="2 3">
    <name type="scientific">Burkholderia ambifaria MEX-5</name>
    <dbReference type="NCBI Taxonomy" id="396597"/>
    <lineage>
        <taxon>Bacteria</taxon>
        <taxon>Pseudomonadati</taxon>
        <taxon>Pseudomonadota</taxon>
        <taxon>Betaproteobacteria</taxon>
        <taxon>Burkholderiales</taxon>
        <taxon>Burkholderiaceae</taxon>
        <taxon>Burkholderia</taxon>
        <taxon>Burkholderia cepacia complex</taxon>
    </lineage>
</organism>
<feature type="compositionally biased region" description="Basic and acidic residues" evidence="1">
    <location>
        <begin position="22"/>
        <end position="42"/>
    </location>
</feature>
<evidence type="ECO:0000313" key="3">
    <source>
        <dbReference type="Proteomes" id="UP000004814"/>
    </source>
</evidence>